<reference evidence="3 4" key="1">
    <citation type="submission" date="2016-10" db="EMBL/GenBank/DDBJ databases">
        <authorList>
            <person name="Varghese N."/>
            <person name="Submissions S."/>
        </authorList>
    </citation>
    <scope>NUCLEOTIDE SEQUENCE [LARGE SCALE GENOMIC DNA]</scope>
    <source>
        <strain evidence="3 4">DSM 13796</strain>
    </source>
</reference>
<organism evidence="3 4">
    <name type="scientific">Priestia endophytica DSM 13796</name>
    <dbReference type="NCBI Taxonomy" id="1121089"/>
    <lineage>
        <taxon>Bacteria</taxon>
        <taxon>Bacillati</taxon>
        <taxon>Bacillota</taxon>
        <taxon>Bacilli</taxon>
        <taxon>Bacillales</taxon>
        <taxon>Bacillaceae</taxon>
        <taxon>Priestia</taxon>
    </lineage>
</organism>
<gene>
    <name evidence="3" type="ORF">SAMN02745910_01745</name>
</gene>
<protein>
    <recommendedName>
        <fullName evidence="5">DUF3951 domain-containing protein</fullName>
    </recommendedName>
</protein>
<evidence type="ECO:0000256" key="1">
    <source>
        <dbReference type="SAM" id="MobiDB-lite"/>
    </source>
</evidence>
<keyword evidence="2" id="KW-0472">Membrane</keyword>
<feature type="region of interest" description="Disordered" evidence="1">
    <location>
        <begin position="53"/>
        <end position="74"/>
    </location>
</feature>
<keyword evidence="2" id="KW-1133">Transmembrane helix</keyword>
<comment type="caution">
    <text evidence="3">The sequence shown here is derived from an EMBL/GenBank/DDBJ whole genome shotgun (WGS) entry which is preliminary data.</text>
</comment>
<evidence type="ECO:0008006" key="5">
    <source>
        <dbReference type="Google" id="ProtNLM"/>
    </source>
</evidence>
<evidence type="ECO:0000313" key="3">
    <source>
        <dbReference type="EMBL" id="SFQ50455.1"/>
    </source>
</evidence>
<feature type="transmembrane region" description="Helical" evidence="2">
    <location>
        <begin position="6"/>
        <end position="27"/>
    </location>
</feature>
<evidence type="ECO:0000256" key="2">
    <source>
        <dbReference type="SAM" id="Phobius"/>
    </source>
</evidence>
<sequence length="74" mass="8897">MLFLSLMFLTFTMVFILIVLVACYKFFILKRMVSKSHYTPFDYITGQNTVEFHEEENNREENKDNGEKFKKAPY</sequence>
<proteinExistence type="predicted"/>
<name>A0A1I5Z284_9BACI</name>
<dbReference type="Proteomes" id="UP000182762">
    <property type="component" value="Unassembled WGS sequence"/>
</dbReference>
<keyword evidence="4" id="KW-1185">Reference proteome</keyword>
<dbReference type="EMBL" id="FOXX01000003">
    <property type="protein sequence ID" value="SFQ50455.1"/>
    <property type="molecule type" value="Genomic_DNA"/>
</dbReference>
<keyword evidence="2" id="KW-0812">Transmembrane</keyword>
<dbReference type="Pfam" id="PF13131">
    <property type="entry name" value="DUF3951"/>
    <property type="match status" value="1"/>
</dbReference>
<dbReference type="RefSeq" id="WP_061805054.1">
    <property type="nucleotide sequence ID" value="NZ_FOXX01000003.1"/>
</dbReference>
<accession>A0A1I5Z284</accession>
<dbReference type="GeneID" id="93710437"/>
<evidence type="ECO:0000313" key="4">
    <source>
        <dbReference type="Proteomes" id="UP000182762"/>
    </source>
</evidence>
<dbReference type="InterPro" id="IPR025028">
    <property type="entry name" value="DUF3951"/>
</dbReference>